<organism evidence="15 16">
    <name type="scientific">Geranomyces variabilis</name>
    <dbReference type="NCBI Taxonomy" id="109894"/>
    <lineage>
        <taxon>Eukaryota</taxon>
        <taxon>Fungi</taxon>
        <taxon>Fungi incertae sedis</taxon>
        <taxon>Chytridiomycota</taxon>
        <taxon>Chytridiomycota incertae sedis</taxon>
        <taxon>Chytridiomycetes</taxon>
        <taxon>Spizellomycetales</taxon>
        <taxon>Powellomycetaceae</taxon>
        <taxon>Geranomyces</taxon>
    </lineage>
</organism>
<evidence type="ECO:0000259" key="14">
    <source>
        <dbReference type="SMART" id="SM00485"/>
    </source>
</evidence>
<keyword evidence="5" id="KW-0255">Endonuclease</keyword>
<sequence>MGVNGLWSLVAPTSEAKLLERYKDFVLCIDNIWLHQFTKGMKDKKTGETMKAAHIIGAFIRLCKLMFFGVRPVFVFDGATPQMKLRTTQERRARKVAAGNQAQKVALKLFRQQLKLAALTAAENTAVEQAARENISQASPANGAQGDDVLTELPEDFVYLRDTGTVVPGQGSSESAGGGAAAKTKNSPAKRSRTKSNRDVDEYELEDAQSLDTSALDPRLISEEEMRRFVKKHRQRATNIDIDDAAFRALPLEQQHDIVTDLKNRSRQANHGRLMRMAAASNGDPLSFSAMQIHGLMKRNKLTQKLYAIAKQPGPSTSEAKARAAQLAAKPTRVASERSRQYMLVKNDPKETGFTIKSSRVLHNADTPKNGRTSASSAVIDVDRLFDEQQANEAAKGPITHSELLDTLSDQTQDEEEDWEDIELPSVQAADLPSSPANELALAQGNLGIPQDASSNLKLDDDDLQFLEALMATSAPPLPENGDFLPDDMPIEDIEAAFAAAEADAPANGADSSQTFSDFQNKQDLVTILDSDDQDDWEELEVCSVKPVPQHRSLQPDAQQTLAKSLDAMDIDNVYGDAESVSSHDVATPVKQFSDDEEIMNVENLSNEGKQFASSPLSIWADPRNYAPDNIAAQEIRELIDKSGPSGEAADFSPQRTAQIDPQRRKAVHKAPQPPPQVAGSEILYATAQEVLKCTNAEDAIALWSSISTEAFEEVYPDFLERTHQVLCEWDTATLEEESARIHKVVGKQTEGSTQAQIHEVWRTVVAVSLEWRLTRARNETEESAAKDEQSEVQGGGLTPLSGLPKRMLAQSEHSTPTTGSGPETPFNGATPVDEHVGGSRKKRVELFRILKTSGPNSPERVLVPLTNEEEPMDAADLIFSTDVSPGAVDDMGGYYFTVTDKMSSGAAAEPGITNPAKSKTPSVLPAPLPRASSPDNNAGIVNFAETRPLDEPPYTEPSLAQTAALAPPQQTASGDGESSAKDLKMKENRLSEVPVLGLTPEVPPANSPAALNLRSQRPLQIASTDFADLQLEATPASPLPANGSAVEESAGTEMKSKPSQLSPNPASLPPPADNASPAEHHAPTPASPGRDDIPAAKEAHETDQQQTIIGNDTNAEGCKDKDDLTGQTQAAVIDTDTGKKQPVPDETDSPYDNDSIEIEDEETNVDVPTEMSAEMEENARFFAQITNSSREEVARDLEEQVISLNAQKRKHETNAAELSTDMTKDLQAMTRMFGIPYITAPMEAEAQCAWLLSNKLVDGIVSEDSDGWLFGAQKLLKNIFNQHKYVEEYTMERITNMMALDREKLVQLAYLLGSDYTPGIPGIGPTLGLEVLNLWQGSKLEPLHKFREWWEMVYADPTADAENDNPAQKKLRKILREKPVPQTFPDERVWDAYYHPQVDKDMRPFEWGEPHLDELRDFMEEKAEWPQNKVDQYLIPIIKERQRVRSGAAAGSSITVQTSLDRFFSGIGSATKSHKSARIQSIVDSWKTGETAGPPPPTGRKRRASANADEDGQVNPSPLKRARKMAKKSAAVAPEDVPADDAQIDAAPPAPKARKRKAPASKSGDGENGDNPPKHSANRKRATKTLPVVENGGRNAADKPTPAPAKRTRGINSPATAADEGGDADGSCTPAKRKRTVDTPAVIEID</sequence>
<evidence type="ECO:0000256" key="4">
    <source>
        <dbReference type="ARBA" id="ARBA00022723"/>
    </source>
</evidence>
<feature type="region of interest" description="Disordered" evidence="12">
    <location>
        <begin position="909"/>
        <end position="939"/>
    </location>
</feature>
<dbReference type="InterPro" id="IPR006085">
    <property type="entry name" value="XPG_DNA_repair_N"/>
</dbReference>
<evidence type="ECO:0000256" key="11">
    <source>
        <dbReference type="ARBA" id="ARBA00038112"/>
    </source>
</evidence>
<comment type="similarity">
    <text evidence="11">Belongs to the XPG/RAD2 endonuclease family. GEN subfamily.</text>
</comment>
<dbReference type="SUPFAM" id="SSF88723">
    <property type="entry name" value="PIN domain-like"/>
    <property type="match status" value="1"/>
</dbReference>
<feature type="region of interest" description="Disordered" evidence="12">
    <location>
        <begin position="1035"/>
        <end position="1166"/>
    </location>
</feature>
<dbReference type="GO" id="GO:0046872">
    <property type="term" value="F:metal ion binding"/>
    <property type="evidence" value="ECO:0007669"/>
    <property type="project" value="UniProtKB-KW"/>
</dbReference>
<feature type="compositionally biased region" description="Acidic residues" evidence="12">
    <location>
        <begin position="1146"/>
        <end position="1165"/>
    </location>
</feature>
<keyword evidence="7" id="KW-0378">Hydrolase</keyword>
<dbReference type="InterPro" id="IPR008918">
    <property type="entry name" value="HhH2"/>
</dbReference>
<feature type="region of interest" description="Disordered" evidence="12">
    <location>
        <begin position="778"/>
        <end position="841"/>
    </location>
</feature>
<dbReference type="InterPro" id="IPR019974">
    <property type="entry name" value="XPG_CS"/>
</dbReference>
<dbReference type="GO" id="GO:0048256">
    <property type="term" value="F:flap endonuclease activity"/>
    <property type="evidence" value="ECO:0007669"/>
    <property type="project" value="UniProtKB-ARBA"/>
</dbReference>
<dbReference type="SMART" id="SM00484">
    <property type="entry name" value="XPGI"/>
    <property type="match status" value="1"/>
</dbReference>
<keyword evidence="3" id="KW-0540">Nuclease</keyword>
<dbReference type="GO" id="GO:0003697">
    <property type="term" value="F:single-stranded DNA binding"/>
    <property type="evidence" value="ECO:0007669"/>
    <property type="project" value="InterPro"/>
</dbReference>
<gene>
    <name evidence="15" type="primary">RAD2</name>
    <name evidence="15" type="ORF">HDU87_007081</name>
</gene>
<feature type="compositionally biased region" description="Polar residues" evidence="12">
    <location>
        <begin position="1105"/>
        <end position="1115"/>
    </location>
</feature>
<name>A0AAD5TGW4_9FUNG</name>
<dbReference type="Proteomes" id="UP001212152">
    <property type="component" value="Unassembled WGS sequence"/>
</dbReference>
<evidence type="ECO:0000313" key="16">
    <source>
        <dbReference type="Proteomes" id="UP001212152"/>
    </source>
</evidence>
<dbReference type="SMART" id="SM00485">
    <property type="entry name" value="XPGN"/>
    <property type="match status" value="1"/>
</dbReference>
<keyword evidence="8" id="KW-0460">Magnesium</keyword>
<keyword evidence="6" id="KW-0227">DNA damage</keyword>
<evidence type="ECO:0000256" key="1">
    <source>
        <dbReference type="ARBA" id="ARBA00001946"/>
    </source>
</evidence>
<dbReference type="Pfam" id="PF00752">
    <property type="entry name" value="XPG_N"/>
    <property type="match status" value="1"/>
</dbReference>
<dbReference type="InterPro" id="IPR029060">
    <property type="entry name" value="PIN-like_dom_sf"/>
</dbReference>
<keyword evidence="4" id="KW-0479">Metal-binding</keyword>
<dbReference type="Gene3D" id="3.40.50.1010">
    <property type="entry name" value="5'-nuclease"/>
    <property type="match status" value="2"/>
</dbReference>
<dbReference type="PROSITE" id="PS00841">
    <property type="entry name" value="XPG_1"/>
    <property type="match status" value="1"/>
</dbReference>
<keyword evidence="10" id="KW-0539">Nucleus</keyword>
<comment type="cofactor">
    <cofactor evidence="1">
        <name>Mg(2+)</name>
        <dbReference type="ChEBI" id="CHEBI:18420"/>
    </cofactor>
</comment>
<dbReference type="PRINTS" id="PR00066">
    <property type="entry name" value="XRODRMPGMNTG"/>
</dbReference>
<dbReference type="InterPro" id="IPR036279">
    <property type="entry name" value="5-3_exonuclease_C_sf"/>
</dbReference>
<dbReference type="SMART" id="SM00279">
    <property type="entry name" value="HhH2"/>
    <property type="match status" value="1"/>
</dbReference>
<dbReference type="SUPFAM" id="SSF47807">
    <property type="entry name" value="5' to 3' exonuclease, C-terminal subdomain"/>
    <property type="match status" value="1"/>
</dbReference>
<feature type="compositionally biased region" description="Basic and acidic residues" evidence="12">
    <location>
        <begin position="778"/>
        <end position="790"/>
    </location>
</feature>
<feature type="region of interest" description="Disordered" evidence="12">
    <location>
        <begin position="1485"/>
        <end position="1647"/>
    </location>
</feature>
<reference evidence="15" key="1">
    <citation type="submission" date="2020-05" db="EMBL/GenBank/DDBJ databases">
        <title>Phylogenomic resolution of chytrid fungi.</title>
        <authorList>
            <person name="Stajich J.E."/>
            <person name="Amses K."/>
            <person name="Simmons R."/>
            <person name="Seto K."/>
            <person name="Myers J."/>
            <person name="Bonds A."/>
            <person name="Quandt C.A."/>
            <person name="Barry K."/>
            <person name="Liu P."/>
            <person name="Grigoriev I."/>
            <person name="Longcore J.E."/>
            <person name="James T.Y."/>
        </authorList>
    </citation>
    <scope>NUCLEOTIDE SEQUENCE</scope>
    <source>
        <strain evidence="15">JEL0379</strain>
    </source>
</reference>
<dbReference type="PANTHER" id="PTHR16171">
    <property type="entry name" value="DNA REPAIR PROTEIN COMPLEMENTING XP-G CELLS-RELATED"/>
    <property type="match status" value="1"/>
</dbReference>
<evidence type="ECO:0000256" key="5">
    <source>
        <dbReference type="ARBA" id="ARBA00022759"/>
    </source>
</evidence>
<dbReference type="CDD" id="cd09868">
    <property type="entry name" value="PIN_XPG_RAD2"/>
    <property type="match status" value="2"/>
</dbReference>
<dbReference type="Pfam" id="PF00867">
    <property type="entry name" value="XPG_I"/>
    <property type="match status" value="1"/>
</dbReference>
<evidence type="ECO:0000256" key="2">
    <source>
        <dbReference type="ARBA" id="ARBA00004123"/>
    </source>
</evidence>
<evidence type="ECO:0000256" key="3">
    <source>
        <dbReference type="ARBA" id="ARBA00022722"/>
    </source>
</evidence>
<evidence type="ECO:0000256" key="12">
    <source>
        <dbReference type="SAM" id="MobiDB-lite"/>
    </source>
</evidence>
<feature type="region of interest" description="Disordered" evidence="12">
    <location>
        <begin position="164"/>
        <end position="209"/>
    </location>
</feature>
<evidence type="ECO:0000259" key="13">
    <source>
        <dbReference type="SMART" id="SM00484"/>
    </source>
</evidence>
<dbReference type="FunFam" id="1.10.150.20:FF:000030">
    <property type="entry name" value="Flap endonuclease GEN-like 1"/>
    <property type="match status" value="1"/>
</dbReference>
<accession>A0AAD5TGW4</accession>
<dbReference type="CDD" id="cd09904">
    <property type="entry name" value="H3TH_XPG"/>
    <property type="match status" value="1"/>
</dbReference>
<evidence type="ECO:0000313" key="15">
    <source>
        <dbReference type="EMBL" id="KAJ3174599.1"/>
    </source>
</evidence>
<dbReference type="EMBL" id="JADGJQ010000063">
    <property type="protein sequence ID" value="KAJ3174599.1"/>
    <property type="molecule type" value="Genomic_DNA"/>
</dbReference>
<feature type="compositionally biased region" description="Low complexity" evidence="12">
    <location>
        <begin position="815"/>
        <end position="826"/>
    </location>
</feature>
<dbReference type="GO" id="GO:0005634">
    <property type="term" value="C:nucleus"/>
    <property type="evidence" value="ECO:0007669"/>
    <property type="project" value="UniProtKB-SubCell"/>
</dbReference>
<feature type="compositionally biased region" description="Basic and acidic residues" evidence="12">
    <location>
        <begin position="1090"/>
        <end position="1104"/>
    </location>
</feature>
<keyword evidence="16" id="KW-1185">Reference proteome</keyword>
<proteinExistence type="inferred from homology"/>
<evidence type="ECO:0000256" key="9">
    <source>
        <dbReference type="ARBA" id="ARBA00023204"/>
    </source>
</evidence>
<protein>
    <submittedName>
        <fullName evidence="15">DNA repair protein rad2</fullName>
    </submittedName>
</protein>
<dbReference type="Gene3D" id="1.10.150.20">
    <property type="entry name" value="5' to 3' exonuclease, C-terminal subdomain"/>
    <property type="match status" value="1"/>
</dbReference>
<comment type="caution">
    <text evidence="15">The sequence shown here is derived from an EMBL/GenBank/DDBJ whole genome shotgun (WGS) entry which is preliminary data.</text>
</comment>
<dbReference type="InterPro" id="IPR006086">
    <property type="entry name" value="XPG-I_dom"/>
</dbReference>
<comment type="subcellular location">
    <subcellularLocation>
        <location evidence="2">Nucleus</location>
    </subcellularLocation>
</comment>
<dbReference type="PROSITE" id="PS00842">
    <property type="entry name" value="XPG_2"/>
    <property type="match status" value="1"/>
</dbReference>
<dbReference type="InterPro" id="IPR001044">
    <property type="entry name" value="XPG/Rad2_eukaryotes"/>
</dbReference>
<feature type="domain" description="XPG N-terminal" evidence="14">
    <location>
        <begin position="1"/>
        <end position="98"/>
    </location>
</feature>
<evidence type="ECO:0000256" key="8">
    <source>
        <dbReference type="ARBA" id="ARBA00022842"/>
    </source>
</evidence>
<evidence type="ECO:0000256" key="6">
    <source>
        <dbReference type="ARBA" id="ARBA00022763"/>
    </source>
</evidence>
<evidence type="ECO:0000256" key="10">
    <source>
        <dbReference type="ARBA" id="ARBA00023242"/>
    </source>
</evidence>
<dbReference type="GO" id="GO:0006289">
    <property type="term" value="P:nucleotide-excision repair"/>
    <property type="evidence" value="ECO:0007669"/>
    <property type="project" value="InterPro"/>
</dbReference>
<keyword evidence="9" id="KW-0234">DNA repair</keyword>
<dbReference type="PANTHER" id="PTHR16171:SF7">
    <property type="entry name" value="DNA REPAIR PROTEIN RAD2"/>
    <property type="match status" value="1"/>
</dbReference>
<feature type="domain" description="XPG-I" evidence="13">
    <location>
        <begin position="1232"/>
        <end position="1301"/>
    </location>
</feature>
<evidence type="ECO:0000256" key="7">
    <source>
        <dbReference type="ARBA" id="ARBA00022801"/>
    </source>
</evidence>